<reference evidence="1 2" key="1">
    <citation type="submission" date="2018-12" db="EMBL/GenBank/DDBJ databases">
        <title>Genome analysis provides insights into bioremediation potentialities of Halogeometricum borinquense strain N11.</title>
        <authorList>
            <person name="Najjari A."/>
            <person name="Youssef N."/>
            <person name="Fhoula I."/>
            <person name="Ben Dhia O."/>
            <person name="Mahjoubi M."/>
            <person name="Ouzari H.I."/>
            <person name="Cherif A."/>
        </authorList>
    </citation>
    <scope>NUCLEOTIDE SEQUENCE [LARGE SCALE GENOMIC DNA]</scope>
    <source>
        <strain evidence="1 2">N11</strain>
    </source>
</reference>
<gene>
    <name evidence="1" type="ORF">ELS19_13395</name>
</gene>
<dbReference type="EMBL" id="RZHH01000002">
    <property type="protein sequence ID" value="RYJ14849.1"/>
    <property type="molecule type" value="Genomic_DNA"/>
</dbReference>
<organism evidence="1 2">
    <name type="scientific">Halogeometricum borinquense</name>
    <dbReference type="NCBI Taxonomy" id="60847"/>
    <lineage>
        <taxon>Archaea</taxon>
        <taxon>Methanobacteriati</taxon>
        <taxon>Methanobacteriota</taxon>
        <taxon>Stenosarchaea group</taxon>
        <taxon>Halobacteria</taxon>
        <taxon>Halobacteriales</taxon>
        <taxon>Haloferacaceae</taxon>
        <taxon>Halogeometricum</taxon>
    </lineage>
</organism>
<evidence type="ECO:0000313" key="1">
    <source>
        <dbReference type="EMBL" id="RYJ14849.1"/>
    </source>
</evidence>
<sequence length="125" mass="14110">MARDQSAEEPSELLSVLDALDDADARAIIRALVEPMTASELSDECDIPLSTTYRKLDLLTEADLLIEGTEIRADGHHTTTYEVTFDEVRIELTDERRLDVNVVRPEQAPDQQLADIWSAVRRETK</sequence>
<accession>A0A482TS82</accession>
<name>A0A482TS82_9EURY</name>
<dbReference type="InterPro" id="IPR036388">
    <property type="entry name" value="WH-like_DNA-bd_sf"/>
</dbReference>
<evidence type="ECO:0000313" key="2">
    <source>
        <dbReference type="Proteomes" id="UP000294028"/>
    </source>
</evidence>
<proteinExistence type="predicted"/>
<dbReference type="RefSeq" id="WP_129785203.1">
    <property type="nucleotide sequence ID" value="NZ_RZHH01000002.1"/>
</dbReference>
<dbReference type="SUPFAM" id="SSF46785">
    <property type="entry name" value="Winged helix' DNA-binding domain"/>
    <property type="match status" value="1"/>
</dbReference>
<dbReference type="Pfam" id="PF12840">
    <property type="entry name" value="HTH_20"/>
    <property type="match status" value="1"/>
</dbReference>
<dbReference type="Gene3D" id="1.10.10.10">
    <property type="entry name" value="Winged helix-like DNA-binding domain superfamily/Winged helix DNA-binding domain"/>
    <property type="match status" value="1"/>
</dbReference>
<dbReference type="AlphaFoldDB" id="A0A482TS82"/>
<protein>
    <submittedName>
        <fullName evidence="1">ArsR family transcriptional regulator</fullName>
    </submittedName>
</protein>
<dbReference type="InterPro" id="IPR036390">
    <property type="entry name" value="WH_DNA-bd_sf"/>
</dbReference>
<comment type="caution">
    <text evidence="1">The sequence shown here is derived from an EMBL/GenBank/DDBJ whole genome shotgun (WGS) entry which is preliminary data.</text>
</comment>
<dbReference type="Proteomes" id="UP000294028">
    <property type="component" value="Unassembled WGS sequence"/>
</dbReference>